<evidence type="ECO:0000313" key="1">
    <source>
        <dbReference type="Proteomes" id="UP000095286"/>
    </source>
</evidence>
<proteinExistence type="predicted"/>
<dbReference type="WBParaSite" id="RSKR_0000468200.1">
    <property type="protein sequence ID" value="RSKR_0000468200.1"/>
    <property type="gene ID" value="RSKR_0000468200"/>
</dbReference>
<name>A0AC35TVG6_9BILA</name>
<accession>A0AC35TVG6</accession>
<organism evidence="1 2">
    <name type="scientific">Rhabditophanes sp. KR3021</name>
    <dbReference type="NCBI Taxonomy" id="114890"/>
    <lineage>
        <taxon>Eukaryota</taxon>
        <taxon>Metazoa</taxon>
        <taxon>Ecdysozoa</taxon>
        <taxon>Nematoda</taxon>
        <taxon>Chromadorea</taxon>
        <taxon>Rhabditida</taxon>
        <taxon>Tylenchina</taxon>
        <taxon>Panagrolaimomorpha</taxon>
        <taxon>Strongyloidoidea</taxon>
        <taxon>Alloionematidae</taxon>
        <taxon>Rhabditophanes</taxon>
    </lineage>
</organism>
<reference evidence="2" key="1">
    <citation type="submission" date="2016-11" db="UniProtKB">
        <authorList>
            <consortium name="WormBaseParasite"/>
        </authorList>
    </citation>
    <scope>IDENTIFICATION</scope>
    <source>
        <strain evidence="2">KR3021</strain>
    </source>
</reference>
<dbReference type="Proteomes" id="UP000095286">
    <property type="component" value="Unplaced"/>
</dbReference>
<sequence>MEMTDRFVSTSVWKLENGISDQKPAWKQGPGEALSCRKQPDPSPPSSAKSQSTKDEVPSVTLKSYTTKDTDSYHDSSCSNSLKYKSMEKNLNFSSELSNPKIEALYSDCEVGEKEERSGGISKKELNGLVRKGGEVGLPALPINLAESGFGYKYGFGEGGVGGGSVVESSSGKPFRWAEIGVKRLLFFLGKNVPNYQLIFLIIPILLAMLSLFGPIYYYKNISYSVPFPAFMNPNEKSSNSEHYKIGSSSLQNFNSTNAMFGSIKKTLQSEFSVIMSMPNHYDNVINEDVVGYYQELRSTLQSLKFTRAKETKFKWADVCKEDCGEKNALIEKLIDKEMLLRYPEGVMKESFNQSINISKHFIGNILGDIVQDSEGIVSRARSLQLMMKMKDNLKNEIFEEYEKNFRIQMKFEAVAAESQGLELTFWSVRKYVDEVLEVIQAIHKNILYCAILLVVLCFIGGMKGDGYQSRPFFGIQIAVVILIAIICGVFVHIAGASQYYSFAFIVAFPIIQISILYFFSMMDTWSRYSMAALHPIEKLVFIVSWDGPAMVISFFIFVIATLVAAVFATNHHLQYSMIIGGGSFATLMTFSLSFLMVCMYRSGKAESSGIKWYHFCKNGDQNFNEKTLPDFDVNFFNILHEKLTDYRSTLSRKVGTFIANTNIRFLIVFTFAIYIVVGFFFAYQGTVNLKEEHFVSSNTTSAKYLAAYQNGFKKSDNFLEINFNAPLDYYDRVKKDEILSLLRWPLEQQYATKAISWLMDFDRFQHSTIYDVNADTIVPVVTLIFLKSPQFSRYSSDIVLDKFGTQIVKTRMYLELSTKGFSDQLSMIRGIKDLAKKYDLPITLKTPFIFSLDHDLQLFNCCLQAVLAICAVIVVLSLILFNNPAMSTIILVCNFIFVVIGVGYSHLCAIPLNIVTATGIIFGMIFNSAVSIHFSYNYSNSGSSQ</sequence>
<protein>
    <submittedName>
        <fullName evidence="2">SSD domain-containing protein</fullName>
    </submittedName>
</protein>
<evidence type="ECO:0000313" key="2">
    <source>
        <dbReference type="WBParaSite" id="RSKR_0000468200.1"/>
    </source>
</evidence>